<accession>A0ABV6Y2L0</accession>
<dbReference type="Proteomes" id="UP001593940">
    <property type="component" value="Unassembled WGS sequence"/>
</dbReference>
<evidence type="ECO:0000313" key="1">
    <source>
        <dbReference type="EMBL" id="MFC1455390.1"/>
    </source>
</evidence>
<name>A0ABV6Y2L0_9HYPH</name>
<protein>
    <submittedName>
        <fullName evidence="1">Uncharacterized protein</fullName>
    </submittedName>
</protein>
<gene>
    <name evidence="1" type="ORF">ACETIH_01240</name>
</gene>
<evidence type="ECO:0000313" key="2">
    <source>
        <dbReference type="Proteomes" id="UP001593940"/>
    </source>
</evidence>
<sequence>MLLDTTSLAKRQFLPDPLDAFLVCDAIEPSRYAIRRISRTARVSTAQATLIAELLGLSTEACRD</sequence>
<keyword evidence="2" id="KW-1185">Reference proteome</keyword>
<reference evidence="1 2" key="1">
    <citation type="submission" date="2024-09" db="EMBL/GenBank/DDBJ databases">
        <title>Nodulacao em especies de Leguminosae Basais da Amazonia e Caracterizacao dos Rizobios e Bacterias Associadas aos Nodulos.</title>
        <authorList>
            <person name="Jambeiro I.C.A."/>
            <person name="Lopes I.S."/>
            <person name="Aguiar E.R.G.R."/>
            <person name="Santos A.F.J."/>
            <person name="Dos Santos J.M.F."/>
            <person name="Gross E."/>
        </authorList>
    </citation>
    <scope>NUCLEOTIDE SEQUENCE [LARGE SCALE GENOMIC DNA]</scope>
    <source>
        <strain evidence="1 2">BRUESC1165</strain>
    </source>
</reference>
<organism evidence="1 2">
    <name type="scientific">Microvirga arabica</name>
    <dbReference type="NCBI Taxonomy" id="1128671"/>
    <lineage>
        <taxon>Bacteria</taxon>
        <taxon>Pseudomonadati</taxon>
        <taxon>Pseudomonadota</taxon>
        <taxon>Alphaproteobacteria</taxon>
        <taxon>Hyphomicrobiales</taxon>
        <taxon>Methylobacteriaceae</taxon>
        <taxon>Microvirga</taxon>
    </lineage>
</organism>
<proteinExistence type="predicted"/>
<dbReference type="EMBL" id="JBHOMY010000003">
    <property type="protein sequence ID" value="MFC1455390.1"/>
    <property type="molecule type" value="Genomic_DNA"/>
</dbReference>
<comment type="caution">
    <text evidence="1">The sequence shown here is derived from an EMBL/GenBank/DDBJ whole genome shotgun (WGS) entry which is preliminary data.</text>
</comment>
<dbReference type="RefSeq" id="WP_377028645.1">
    <property type="nucleotide sequence ID" value="NZ_JBHOMY010000003.1"/>
</dbReference>